<comment type="caution">
    <text evidence="2">The sequence shown here is derived from an EMBL/GenBank/DDBJ whole genome shotgun (WGS) entry which is preliminary data.</text>
</comment>
<dbReference type="AlphaFoldDB" id="A0AAN6UIE4"/>
<dbReference type="Proteomes" id="UP001304895">
    <property type="component" value="Unassembled WGS sequence"/>
</dbReference>
<accession>A0AAN6UIE4</accession>
<reference evidence="2" key="1">
    <citation type="journal article" date="2023" name="Mol. Phylogenet. Evol.">
        <title>Genome-scale phylogeny and comparative genomics of the fungal order Sordariales.</title>
        <authorList>
            <person name="Hensen N."/>
            <person name="Bonometti L."/>
            <person name="Westerberg I."/>
            <person name="Brannstrom I.O."/>
            <person name="Guillou S."/>
            <person name="Cros-Aarteil S."/>
            <person name="Calhoun S."/>
            <person name="Haridas S."/>
            <person name="Kuo A."/>
            <person name="Mondo S."/>
            <person name="Pangilinan J."/>
            <person name="Riley R."/>
            <person name="LaButti K."/>
            <person name="Andreopoulos B."/>
            <person name="Lipzen A."/>
            <person name="Chen C."/>
            <person name="Yan M."/>
            <person name="Daum C."/>
            <person name="Ng V."/>
            <person name="Clum A."/>
            <person name="Steindorff A."/>
            <person name="Ohm R.A."/>
            <person name="Martin F."/>
            <person name="Silar P."/>
            <person name="Natvig D.O."/>
            <person name="Lalanne C."/>
            <person name="Gautier V."/>
            <person name="Ament-Velasquez S.L."/>
            <person name="Kruys A."/>
            <person name="Hutchinson M.I."/>
            <person name="Powell A.J."/>
            <person name="Barry K."/>
            <person name="Miller A.N."/>
            <person name="Grigoriev I.V."/>
            <person name="Debuchy R."/>
            <person name="Gladieux P."/>
            <person name="Hiltunen Thoren M."/>
            <person name="Johannesson H."/>
        </authorList>
    </citation>
    <scope>NUCLEOTIDE SEQUENCE</scope>
    <source>
        <strain evidence="2">CBS 123565</strain>
    </source>
</reference>
<feature type="region of interest" description="Disordered" evidence="1">
    <location>
        <begin position="81"/>
        <end position="186"/>
    </location>
</feature>
<evidence type="ECO:0000313" key="3">
    <source>
        <dbReference type="Proteomes" id="UP001304895"/>
    </source>
</evidence>
<dbReference type="GO" id="GO:0007034">
    <property type="term" value="P:vacuolar transport"/>
    <property type="evidence" value="ECO:0007669"/>
    <property type="project" value="TreeGrafter"/>
</dbReference>
<organism evidence="2 3">
    <name type="scientific">Trichocladium antarcticum</name>
    <dbReference type="NCBI Taxonomy" id="1450529"/>
    <lineage>
        <taxon>Eukaryota</taxon>
        <taxon>Fungi</taxon>
        <taxon>Dikarya</taxon>
        <taxon>Ascomycota</taxon>
        <taxon>Pezizomycotina</taxon>
        <taxon>Sordariomycetes</taxon>
        <taxon>Sordariomycetidae</taxon>
        <taxon>Sordariales</taxon>
        <taxon>Chaetomiaceae</taxon>
        <taxon>Trichocladium</taxon>
    </lineage>
</organism>
<gene>
    <name evidence="2" type="ORF">BT67DRAFT_385975</name>
</gene>
<keyword evidence="3" id="KW-1185">Reference proteome</keyword>
<dbReference type="EMBL" id="MU853419">
    <property type="protein sequence ID" value="KAK4132226.1"/>
    <property type="molecule type" value="Genomic_DNA"/>
</dbReference>
<dbReference type="Pfam" id="PF08432">
    <property type="entry name" value="Vfa1"/>
    <property type="match status" value="1"/>
</dbReference>
<evidence type="ECO:0000256" key="1">
    <source>
        <dbReference type="SAM" id="MobiDB-lite"/>
    </source>
</evidence>
<name>A0AAN6UIE4_9PEZI</name>
<dbReference type="GO" id="GO:0005768">
    <property type="term" value="C:endosome"/>
    <property type="evidence" value="ECO:0007669"/>
    <property type="project" value="TreeGrafter"/>
</dbReference>
<evidence type="ECO:0000313" key="2">
    <source>
        <dbReference type="EMBL" id="KAK4132226.1"/>
    </source>
</evidence>
<reference evidence="2" key="2">
    <citation type="submission" date="2023-05" db="EMBL/GenBank/DDBJ databases">
        <authorList>
            <consortium name="Lawrence Berkeley National Laboratory"/>
            <person name="Steindorff A."/>
            <person name="Hensen N."/>
            <person name="Bonometti L."/>
            <person name="Westerberg I."/>
            <person name="Brannstrom I.O."/>
            <person name="Guillou S."/>
            <person name="Cros-Aarteil S."/>
            <person name="Calhoun S."/>
            <person name="Haridas S."/>
            <person name="Kuo A."/>
            <person name="Mondo S."/>
            <person name="Pangilinan J."/>
            <person name="Riley R."/>
            <person name="Labutti K."/>
            <person name="Andreopoulos B."/>
            <person name="Lipzen A."/>
            <person name="Chen C."/>
            <person name="Yanf M."/>
            <person name="Daum C."/>
            <person name="Ng V."/>
            <person name="Clum A."/>
            <person name="Ohm R."/>
            <person name="Martin F."/>
            <person name="Silar P."/>
            <person name="Natvig D."/>
            <person name="Lalanne C."/>
            <person name="Gautier V."/>
            <person name="Ament-Velasquez S.L."/>
            <person name="Kruys A."/>
            <person name="Hutchinson M.I."/>
            <person name="Powell A.J."/>
            <person name="Barry K."/>
            <person name="Miller A.N."/>
            <person name="Grigoriev I.V."/>
            <person name="Debuchy R."/>
            <person name="Gladieux P."/>
            <person name="Thoren M.H."/>
            <person name="Johannesson H."/>
        </authorList>
    </citation>
    <scope>NUCLEOTIDE SEQUENCE</scope>
    <source>
        <strain evidence="2">CBS 123565</strain>
    </source>
</reference>
<dbReference type="InterPro" id="IPR013640">
    <property type="entry name" value="Vfa1"/>
</dbReference>
<sequence length="186" mass="21497">MAFPNVYTHRKVAETKPASCDICFKLSSSVLITSDNKDWFYICPSHLKDTGFCIPMIDRAAIEERKKQELEAEIERVKQEYEEKQKKKKDKASADSAKKDEADGKKNKEDKSGEKADKTQDKTEPTQGEGTEPSSVDDEEPRVFELKNTFYQQRLNRKRQAEIAKRHRERMKDPNLFPSVPKNLPS</sequence>
<dbReference type="PANTHER" id="PTHR28218:SF1">
    <property type="entry name" value="VPS4-ASSOCIATED PROTEIN 1"/>
    <property type="match status" value="1"/>
</dbReference>
<feature type="compositionally biased region" description="Polar residues" evidence="1">
    <location>
        <begin position="125"/>
        <end position="134"/>
    </location>
</feature>
<proteinExistence type="predicted"/>
<dbReference type="PANTHER" id="PTHR28218">
    <property type="entry name" value="VPS4-ASSOCIATED PROTEIN 1"/>
    <property type="match status" value="1"/>
</dbReference>
<protein>
    <submittedName>
        <fullName evidence="2">DUF1742-domain-containing protein</fullName>
    </submittedName>
</protein>
<feature type="compositionally biased region" description="Basic and acidic residues" evidence="1">
    <location>
        <begin position="81"/>
        <end position="124"/>
    </location>
</feature>